<dbReference type="InterPro" id="IPR001901">
    <property type="entry name" value="Translocase_SecE/Sec61-g"/>
</dbReference>
<reference evidence="11 12" key="1">
    <citation type="submission" date="2022-03" db="EMBL/GenBank/DDBJ databases">
        <title>Isotopic signatures of nitrous oxide derived from detoxification processes.</title>
        <authorList>
            <person name="Behrendt U."/>
            <person name="Buchen C."/>
            <person name="Well R."/>
            <person name="Ulrich A."/>
            <person name="Rohe L."/>
            <person name="Kolb S."/>
            <person name="Schloter M."/>
            <person name="Horn M.A."/>
            <person name="Augustin J."/>
        </authorList>
    </citation>
    <scope>NUCLEOTIDE SEQUENCE [LARGE SCALE GENOMIC DNA]</scope>
    <source>
        <strain evidence="11 12">S4-C24</strain>
    </source>
</reference>
<dbReference type="InterPro" id="IPR005807">
    <property type="entry name" value="SecE_bac"/>
</dbReference>
<keyword evidence="3 9" id="KW-1003">Cell membrane</keyword>
<dbReference type="Pfam" id="PF00584">
    <property type="entry name" value="SecE"/>
    <property type="match status" value="1"/>
</dbReference>
<dbReference type="HAMAP" id="MF_00422">
    <property type="entry name" value="SecE"/>
    <property type="match status" value="1"/>
</dbReference>
<keyword evidence="6 9" id="KW-1133">Transmembrane helix</keyword>
<evidence type="ECO:0000256" key="1">
    <source>
        <dbReference type="ARBA" id="ARBA00004370"/>
    </source>
</evidence>
<keyword evidence="5 9" id="KW-0653">Protein transport</keyword>
<dbReference type="Gene3D" id="1.20.5.1030">
    <property type="entry name" value="Preprotein translocase secy subunit"/>
    <property type="match status" value="1"/>
</dbReference>
<evidence type="ECO:0000313" key="12">
    <source>
        <dbReference type="Proteomes" id="UP000829069"/>
    </source>
</evidence>
<evidence type="ECO:0000256" key="8">
    <source>
        <dbReference type="ARBA" id="ARBA00023136"/>
    </source>
</evidence>
<gene>
    <name evidence="9 11" type="primary">secE</name>
    <name evidence="11" type="ORF">MNQ99_05050</name>
</gene>
<sequence>MSEARLTDTAASSPQGRPTGRKTDKRGFIARIILFVRQTIAELKKVVTPTRRELVNYTLVVIAFVAIMMLLVTLLDLVFGQAAFFVFGDGIPEQ</sequence>
<evidence type="ECO:0000256" key="5">
    <source>
        <dbReference type="ARBA" id="ARBA00022927"/>
    </source>
</evidence>
<dbReference type="InterPro" id="IPR038379">
    <property type="entry name" value="SecE_sf"/>
</dbReference>
<feature type="region of interest" description="Disordered" evidence="10">
    <location>
        <begin position="1"/>
        <end position="24"/>
    </location>
</feature>
<name>A0ABY3WB29_9MICC</name>
<keyword evidence="4 9" id="KW-0812">Transmembrane</keyword>
<evidence type="ECO:0000256" key="3">
    <source>
        <dbReference type="ARBA" id="ARBA00022475"/>
    </source>
</evidence>
<dbReference type="RefSeq" id="WP_241915277.1">
    <property type="nucleotide sequence ID" value="NZ_CP093326.1"/>
</dbReference>
<evidence type="ECO:0000313" key="11">
    <source>
        <dbReference type="EMBL" id="UNK47548.1"/>
    </source>
</evidence>
<dbReference type="EMBL" id="CP093326">
    <property type="protein sequence ID" value="UNK47548.1"/>
    <property type="molecule type" value="Genomic_DNA"/>
</dbReference>
<evidence type="ECO:0000256" key="9">
    <source>
        <dbReference type="HAMAP-Rule" id="MF_00422"/>
    </source>
</evidence>
<proteinExistence type="inferred from homology"/>
<dbReference type="PANTHER" id="PTHR33910">
    <property type="entry name" value="PROTEIN TRANSLOCASE SUBUNIT SECE"/>
    <property type="match status" value="1"/>
</dbReference>
<feature type="transmembrane region" description="Helical" evidence="9">
    <location>
        <begin position="54"/>
        <end position="75"/>
    </location>
</feature>
<evidence type="ECO:0000256" key="2">
    <source>
        <dbReference type="ARBA" id="ARBA00022448"/>
    </source>
</evidence>
<evidence type="ECO:0000256" key="10">
    <source>
        <dbReference type="SAM" id="MobiDB-lite"/>
    </source>
</evidence>
<keyword evidence="8 9" id="KW-0472">Membrane</keyword>
<dbReference type="PANTHER" id="PTHR33910:SF1">
    <property type="entry name" value="PROTEIN TRANSLOCASE SUBUNIT SECE"/>
    <property type="match status" value="1"/>
</dbReference>
<protein>
    <recommendedName>
        <fullName evidence="9">Protein translocase subunit SecE</fullName>
    </recommendedName>
</protein>
<keyword evidence="12" id="KW-1185">Reference proteome</keyword>
<organism evidence="11 12">
    <name type="scientific">Arthrobacter sulfonylureivorans</name>
    <dbReference type="NCBI Taxonomy" id="2486855"/>
    <lineage>
        <taxon>Bacteria</taxon>
        <taxon>Bacillati</taxon>
        <taxon>Actinomycetota</taxon>
        <taxon>Actinomycetes</taxon>
        <taxon>Micrococcales</taxon>
        <taxon>Micrococcaceae</taxon>
        <taxon>Arthrobacter</taxon>
    </lineage>
</organism>
<comment type="subunit">
    <text evidence="9">Component of the Sec protein translocase complex. Heterotrimer consisting of SecY, SecE and SecG subunits. The heterotrimers can form oligomers, although 1 heterotrimer is thought to be able to translocate proteins. Interacts with the ribosome. Interacts with SecDF, and other proteins may be involved. Interacts with SecA.</text>
</comment>
<keyword evidence="7 9" id="KW-0811">Translocation</keyword>
<dbReference type="Proteomes" id="UP000829069">
    <property type="component" value="Chromosome"/>
</dbReference>
<evidence type="ECO:0000256" key="7">
    <source>
        <dbReference type="ARBA" id="ARBA00023010"/>
    </source>
</evidence>
<evidence type="ECO:0000256" key="6">
    <source>
        <dbReference type="ARBA" id="ARBA00022989"/>
    </source>
</evidence>
<evidence type="ECO:0000256" key="4">
    <source>
        <dbReference type="ARBA" id="ARBA00022692"/>
    </source>
</evidence>
<dbReference type="NCBIfam" id="TIGR00964">
    <property type="entry name" value="secE_bact"/>
    <property type="match status" value="1"/>
</dbReference>
<comment type="function">
    <text evidence="9">Essential subunit of the Sec protein translocation channel SecYEG. Clamps together the 2 halves of SecY. May contact the channel plug during translocation.</text>
</comment>
<accession>A0ABY3WB29</accession>
<comment type="similarity">
    <text evidence="9">Belongs to the SecE/SEC61-gamma family.</text>
</comment>
<keyword evidence="2 9" id="KW-0813">Transport</keyword>
<comment type="subcellular location">
    <subcellularLocation>
        <location evidence="9">Cell membrane</location>
        <topology evidence="9">Single-pass membrane protein</topology>
    </subcellularLocation>
    <subcellularLocation>
        <location evidence="1">Membrane</location>
    </subcellularLocation>
</comment>